<protein>
    <submittedName>
        <fullName evidence="1">Uncharacterized protein</fullName>
    </submittedName>
</protein>
<dbReference type="AlphaFoldDB" id="A0A843XT38"/>
<keyword evidence="2" id="KW-1185">Reference proteome</keyword>
<comment type="caution">
    <text evidence="1">The sequence shown here is derived from an EMBL/GenBank/DDBJ whole genome shotgun (WGS) entry which is preliminary data.</text>
</comment>
<gene>
    <name evidence="1" type="ORF">Taro_056130</name>
</gene>
<dbReference type="EMBL" id="NMUH01014910">
    <property type="protein sequence ID" value="MQM23069.1"/>
    <property type="molecule type" value="Genomic_DNA"/>
</dbReference>
<sequence length="73" mass="8525">MPRKIGLAKFKGCVEELLVSRELWIDHKKLIFFSLFVCFSLCKPSYWSRPKLSQTITKPYKAYTLGKRVKSPS</sequence>
<evidence type="ECO:0000313" key="1">
    <source>
        <dbReference type="EMBL" id="MQM23069.1"/>
    </source>
</evidence>
<proteinExistence type="predicted"/>
<reference evidence="1" key="1">
    <citation type="submission" date="2017-07" db="EMBL/GenBank/DDBJ databases">
        <title>Taro Niue Genome Assembly and Annotation.</title>
        <authorList>
            <person name="Atibalentja N."/>
            <person name="Keating K."/>
            <person name="Fields C.J."/>
        </authorList>
    </citation>
    <scope>NUCLEOTIDE SEQUENCE</scope>
    <source>
        <strain evidence="1">Niue_2</strain>
        <tissue evidence="1">Leaf</tissue>
    </source>
</reference>
<dbReference type="Proteomes" id="UP000652761">
    <property type="component" value="Unassembled WGS sequence"/>
</dbReference>
<accession>A0A843XT38</accession>
<name>A0A843XT38_COLES</name>
<evidence type="ECO:0000313" key="2">
    <source>
        <dbReference type="Proteomes" id="UP000652761"/>
    </source>
</evidence>
<organism evidence="1 2">
    <name type="scientific">Colocasia esculenta</name>
    <name type="common">Wild taro</name>
    <name type="synonym">Arum esculentum</name>
    <dbReference type="NCBI Taxonomy" id="4460"/>
    <lineage>
        <taxon>Eukaryota</taxon>
        <taxon>Viridiplantae</taxon>
        <taxon>Streptophyta</taxon>
        <taxon>Embryophyta</taxon>
        <taxon>Tracheophyta</taxon>
        <taxon>Spermatophyta</taxon>
        <taxon>Magnoliopsida</taxon>
        <taxon>Liliopsida</taxon>
        <taxon>Araceae</taxon>
        <taxon>Aroideae</taxon>
        <taxon>Colocasieae</taxon>
        <taxon>Colocasia</taxon>
    </lineage>
</organism>